<dbReference type="InterPro" id="IPR006121">
    <property type="entry name" value="HMA_dom"/>
</dbReference>
<dbReference type="Pfam" id="PF00403">
    <property type="entry name" value="HMA"/>
    <property type="match status" value="1"/>
</dbReference>
<dbReference type="Gene3D" id="3.30.70.100">
    <property type="match status" value="1"/>
</dbReference>
<dbReference type="GO" id="GO:0046872">
    <property type="term" value="F:metal ion binding"/>
    <property type="evidence" value="ECO:0007669"/>
    <property type="project" value="UniProtKB-KW"/>
</dbReference>
<sequence>MIIEYIKLFFTEAVKLFFDMAPYIMLGIGIAGVLHVILSKNFVAKHIGGNNISSVFKAALFGVPLPLCSCGVVPTAVYLKNSGASKASVSSFLISTPQTGVDSIAATWGMLGPLFAIFKALAALIIGMAGGIAEFILNRKERAISKDEDEKPEATTSTVSQYPGLWGKIKEIFNYAVFELLNDIVINFIIGLAIAAAISIAIPDNFFASSFLSNPIISMLIMVAIGIPMYICSTSSIPIAVALIAKGVSPGAAYVFLVAGPATNAASLAIISKALGKKATVRYLVTIIAGSLIFGFVMDIIYGRLGISPFGAAMVHNHEDAASNPFLFAVSIIFLGLLILLLGRRIRGRAGAKSDDCNCDNGQCRTKGTEEKRMTKIRIEGMSCSHCTASVEKALSTVSGINQIDVNLNGKYAMIDGDFKLEEAEAAIAGAGYEVVESSPR</sequence>
<protein>
    <submittedName>
        <fullName evidence="10">SO_0444 family Cu/Zn efflux transporter</fullName>
    </submittedName>
</protein>
<dbReference type="PROSITE" id="PS01047">
    <property type="entry name" value="HMA_1"/>
    <property type="match status" value="1"/>
</dbReference>
<feature type="transmembrane region" description="Helical" evidence="8">
    <location>
        <begin position="219"/>
        <end position="245"/>
    </location>
</feature>
<evidence type="ECO:0000256" key="1">
    <source>
        <dbReference type="ARBA" id="ARBA00004651"/>
    </source>
</evidence>
<comment type="similarity">
    <text evidence="2">Belongs to the UPF0718 family.</text>
</comment>
<keyword evidence="3" id="KW-1003">Cell membrane</keyword>
<feature type="domain" description="HMA" evidence="9">
    <location>
        <begin position="373"/>
        <end position="436"/>
    </location>
</feature>
<reference evidence="10 11" key="1">
    <citation type="submission" date="2022-12" db="EMBL/GenBank/DDBJ databases">
        <title>Metagenome assembled genome from gulf of manar.</title>
        <authorList>
            <person name="Kohli P."/>
            <person name="Pk S."/>
            <person name="Venkata Ramana C."/>
            <person name="Sasikala C."/>
        </authorList>
    </citation>
    <scope>NUCLEOTIDE SEQUENCE [LARGE SCALE GENOMIC DNA]</scope>
    <source>
        <strain evidence="10">JB008</strain>
    </source>
</reference>
<feature type="transmembrane region" description="Helical" evidence="8">
    <location>
        <begin position="114"/>
        <end position="137"/>
    </location>
</feature>
<gene>
    <name evidence="10" type="ORF">PQJ61_06595</name>
</gene>
<keyword evidence="4 8" id="KW-0812">Transmembrane</keyword>
<dbReference type="EMBL" id="JAQQAL010000011">
    <property type="protein sequence ID" value="MDC7226415.1"/>
    <property type="molecule type" value="Genomic_DNA"/>
</dbReference>
<organism evidence="10 11">
    <name type="scientific">Candidatus Thalassospirochaeta sargassi</name>
    <dbReference type="NCBI Taxonomy" id="3119039"/>
    <lineage>
        <taxon>Bacteria</taxon>
        <taxon>Pseudomonadati</taxon>
        <taxon>Spirochaetota</taxon>
        <taxon>Spirochaetia</taxon>
        <taxon>Spirochaetales</taxon>
        <taxon>Spirochaetaceae</taxon>
        <taxon>Candidatus Thalassospirochaeta</taxon>
    </lineage>
</organism>
<evidence type="ECO:0000256" key="5">
    <source>
        <dbReference type="ARBA" id="ARBA00022723"/>
    </source>
</evidence>
<evidence type="ECO:0000256" key="4">
    <source>
        <dbReference type="ARBA" id="ARBA00022692"/>
    </source>
</evidence>
<evidence type="ECO:0000256" key="7">
    <source>
        <dbReference type="ARBA" id="ARBA00023136"/>
    </source>
</evidence>
<name>A0AAJ1MM77_9SPIO</name>
<accession>A0AAJ1MM77</accession>
<evidence type="ECO:0000259" key="9">
    <source>
        <dbReference type="PROSITE" id="PS50846"/>
    </source>
</evidence>
<dbReference type="GO" id="GO:0005886">
    <property type="term" value="C:plasma membrane"/>
    <property type="evidence" value="ECO:0007669"/>
    <property type="project" value="UniProtKB-SubCell"/>
</dbReference>
<evidence type="ECO:0000256" key="8">
    <source>
        <dbReference type="SAM" id="Phobius"/>
    </source>
</evidence>
<keyword evidence="5" id="KW-0479">Metal-binding</keyword>
<dbReference type="InterPro" id="IPR005524">
    <property type="entry name" value="DUF318"/>
</dbReference>
<comment type="caution">
    <text evidence="10">The sequence shown here is derived from an EMBL/GenBank/DDBJ whole genome shotgun (WGS) entry which is preliminary data.</text>
</comment>
<dbReference type="SUPFAM" id="SSF55008">
    <property type="entry name" value="HMA, heavy metal-associated domain"/>
    <property type="match status" value="1"/>
</dbReference>
<dbReference type="NCBIfam" id="NF033936">
    <property type="entry name" value="CuZnOut_SO0444"/>
    <property type="match status" value="1"/>
</dbReference>
<comment type="subcellular location">
    <subcellularLocation>
        <location evidence="1">Cell membrane</location>
        <topology evidence="1">Multi-pass membrane protein</topology>
    </subcellularLocation>
</comment>
<dbReference type="AlphaFoldDB" id="A0AAJ1MM77"/>
<feature type="transmembrane region" description="Helical" evidence="8">
    <location>
        <begin position="325"/>
        <end position="343"/>
    </location>
</feature>
<keyword evidence="7 8" id="KW-0472">Membrane</keyword>
<dbReference type="InterPro" id="IPR052923">
    <property type="entry name" value="UPF0718"/>
</dbReference>
<evidence type="ECO:0000256" key="6">
    <source>
        <dbReference type="ARBA" id="ARBA00022989"/>
    </source>
</evidence>
<dbReference type="Pfam" id="PF03773">
    <property type="entry name" value="ArsP_1"/>
    <property type="match status" value="1"/>
</dbReference>
<feature type="transmembrane region" description="Helical" evidence="8">
    <location>
        <begin position="184"/>
        <end position="207"/>
    </location>
</feature>
<dbReference type="PANTHER" id="PTHR34184:SF4">
    <property type="entry name" value="UPF0718 PROTEIN YCGR"/>
    <property type="match status" value="1"/>
</dbReference>
<keyword evidence="6 8" id="KW-1133">Transmembrane helix</keyword>
<feature type="transmembrane region" description="Helical" evidence="8">
    <location>
        <begin position="283"/>
        <end position="305"/>
    </location>
</feature>
<evidence type="ECO:0000313" key="11">
    <source>
        <dbReference type="Proteomes" id="UP001221217"/>
    </source>
</evidence>
<dbReference type="InterPro" id="IPR036163">
    <property type="entry name" value="HMA_dom_sf"/>
</dbReference>
<evidence type="ECO:0000256" key="2">
    <source>
        <dbReference type="ARBA" id="ARBA00006386"/>
    </source>
</evidence>
<evidence type="ECO:0000313" key="10">
    <source>
        <dbReference type="EMBL" id="MDC7226415.1"/>
    </source>
</evidence>
<feature type="transmembrane region" description="Helical" evidence="8">
    <location>
        <begin position="20"/>
        <end position="38"/>
    </location>
</feature>
<dbReference type="InterPro" id="IPR017969">
    <property type="entry name" value="Heavy-metal-associated_CS"/>
</dbReference>
<proteinExistence type="inferred from homology"/>
<dbReference type="CDD" id="cd00371">
    <property type="entry name" value="HMA"/>
    <property type="match status" value="1"/>
</dbReference>
<evidence type="ECO:0000256" key="3">
    <source>
        <dbReference type="ARBA" id="ARBA00022475"/>
    </source>
</evidence>
<dbReference type="PANTHER" id="PTHR34184">
    <property type="entry name" value="UPF0718 PROTEIN YCGR"/>
    <property type="match status" value="1"/>
</dbReference>
<dbReference type="PROSITE" id="PS50846">
    <property type="entry name" value="HMA_2"/>
    <property type="match status" value="1"/>
</dbReference>
<dbReference type="Proteomes" id="UP001221217">
    <property type="component" value="Unassembled WGS sequence"/>
</dbReference>